<evidence type="ECO:0000256" key="2">
    <source>
        <dbReference type="ARBA" id="ARBA00012787"/>
    </source>
</evidence>
<sequence length="272" mass="29232">MAAEKASRLLSLHGLFPVYKPPGATSAQTLNDLKSRLLREAGLKEFTKKRKQMLKIGHGGTLDSAASGLLVVGIGDGTKMLGAMLTGSKKYTTTGQLGKATDTLDASGSVTEEKPYDHITREAVEAALGTFTGNILQVPPLFSALKKNGKRLSCLVREGAEVEAKPARPVVVHKLSLTDFQPPLFTLDVECGGGFYVRSLIRDIGEALSSVASVKDLIRTKQGPFTLDEETLREDRWDIEHIAQALQTSATPPEQACKRLKTSEAGETVVQS</sequence>
<dbReference type="EC" id="5.4.99.25" evidence="2"/>
<evidence type="ECO:0000313" key="6">
    <source>
        <dbReference type="EMBL" id="CAJ0936696.1"/>
    </source>
</evidence>
<evidence type="ECO:0000256" key="1">
    <source>
        <dbReference type="ARBA" id="ARBA00008999"/>
    </source>
</evidence>
<keyword evidence="4" id="KW-0413">Isomerase</keyword>
<dbReference type="Proteomes" id="UP001176940">
    <property type="component" value="Unassembled WGS sequence"/>
</dbReference>
<keyword evidence="3" id="KW-0819">tRNA processing</keyword>
<dbReference type="PANTHER" id="PTHR13767">
    <property type="entry name" value="TRNA-PSEUDOURIDINE SYNTHASE"/>
    <property type="match status" value="1"/>
</dbReference>
<organism evidence="6 7">
    <name type="scientific">Ranitomeya imitator</name>
    <name type="common">mimic poison frog</name>
    <dbReference type="NCBI Taxonomy" id="111125"/>
    <lineage>
        <taxon>Eukaryota</taxon>
        <taxon>Metazoa</taxon>
        <taxon>Chordata</taxon>
        <taxon>Craniata</taxon>
        <taxon>Vertebrata</taxon>
        <taxon>Euteleostomi</taxon>
        <taxon>Amphibia</taxon>
        <taxon>Batrachia</taxon>
        <taxon>Anura</taxon>
        <taxon>Neobatrachia</taxon>
        <taxon>Hyloidea</taxon>
        <taxon>Dendrobatidae</taxon>
        <taxon>Dendrobatinae</taxon>
        <taxon>Ranitomeya</taxon>
    </lineage>
</organism>
<evidence type="ECO:0000313" key="7">
    <source>
        <dbReference type="Proteomes" id="UP001176940"/>
    </source>
</evidence>
<dbReference type="InterPro" id="IPR014780">
    <property type="entry name" value="tRNA_psdUridine_synth_TruB"/>
</dbReference>
<evidence type="ECO:0000256" key="4">
    <source>
        <dbReference type="ARBA" id="ARBA00023235"/>
    </source>
</evidence>
<dbReference type="Pfam" id="PF01509">
    <property type="entry name" value="TruB_N"/>
    <property type="match status" value="1"/>
</dbReference>
<dbReference type="SUPFAM" id="SSF55120">
    <property type="entry name" value="Pseudouridine synthase"/>
    <property type="match status" value="1"/>
</dbReference>
<comment type="caution">
    <text evidence="6">The sequence shown here is derived from an EMBL/GenBank/DDBJ whole genome shotgun (WGS) entry which is preliminary data.</text>
</comment>
<protein>
    <recommendedName>
        <fullName evidence="2">tRNA pseudouridine(55) synthase</fullName>
        <ecNumber evidence="2">5.4.99.25</ecNumber>
    </recommendedName>
</protein>
<name>A0ABN9LDQ7_9NEOB</name>
<proteinExistence type="inferred from homology"/>
<reference evidence="6" key="1">
    <citation type="submission" date="2023-07" db="EMBL/GenBank/DDBJ databases">
        <authorList>
            <person name="Stuckert A."/>
        </authorList>
    </citation>
    <scope>NUCLEOTIDE SEQUENCE</scope>
</reference>
<accession>A0ABN9LDQ7</accession>
<evidence type="ECO:0000259" key="5">
    <source>
        <dbReference type="Pfam" id="PF01509"/>
    </source>
</evidence>
<dbReference type="InterPro" id="IPR002501">
    <property type="entry name" value="PsdUridine_synth_N"/>
</dbReference>
<dbReference type="InterPro" id="IPR020103">
    <property type="entry name" value="PsdUridine_synth_cat_dom_sf"/>
</dbReference>
<keyword evidence="7" id="KW-1185">Reference proteome</keyword>
<dbReference type="PANTHER" id="PTHR13767:SF2">
    <property type="entry name" value="PSEUDOURIDYLATE SYNTHASE TRUB1"/>
    <property type="match status" value="1"/>
</dbReference>
<dbReference type="Gene3D" id="3.30.2350.10">
    <property type="entry name" value="Pseudouridine synthase"/>
    <property type="match status" value="1"/>
</dbReference>
<comment type="similarity">
    <text evidence="1">Belongs to the pseudouridine synthase TruB family.</text>
</comment>
<dbReference type="HAMAP" id="MF_01080">
    <property type="entry name" value="TruB_bact"/>
    <property type="match status" value="1"/>
</dbReference>
<feature type="domain" description="Pseudouridine synthase II N-terminal" evidence="5">
    <location>
        <begin position="49"/>
        <end position="197"/>
    </location>
</feature>
<dbReference type="EMBL" id="CAUEEQ010012692">
    <property type="protein sequence ID" value="CAJ0936696.1"/>
    <property type="molecule type" value="Genomic_DNA"/>
</dbReference>
<gene>
    <name evidence="6" type="ORF">RIMI_LOCUS6885864</name>
</gene>
<evidence type="ECO:0000256" key="3">
    <source>
        <dbReference type="ARBA" id="ARBA00022694"/>
    </source>
</evidence>
<dbReference type="NCBIfam" id="TIGR00431">
    <property type="entry name" value="TruB"/>
    <property type="match status" value="1"/>
</dbReference>